<dbReference type="Proteomes" id="UP000198211">
    <property type="component" value="Unassembled WGS sequence"/>
</dbReference>
<dbReference type="Pfam" id="PF00005">
    <property type="entry name" value="ABC_tran"/>
    <property type="match status" value="1"/>
</dbReference>
<evidence type="ECO:0000259" key="1">
    <source>
        <dbReference type="Pfam" id="PF00005"/>
    </source>
</evidence>
<dbReference type="AlphaFoldDB" id="A0A225UF83"/>
<organism evidence="2 3">
    <name type="scientific">Phytophthora megakarya</name>
    <dbReference type="NCBI Taxonomy" id="4795"/>
    <lineage>
        <taxon>Eukaryota</taxon>
        <taxon>Sar</taxon>
        <taxon>Stramenopiles</taxon>
        <taxon>Oomycota</taxon>
        <taxon>Peronosporomycetes</taxon>
        <taxon>Peronosporales</taxon>
        <taxon>Peronosporaceae</taxon>
        <taxon>Phytophthora</taxon>
    </lineage>
</organism>
<accession>A0A225UF83</accession>
<sequence length="154" mass="16750">MSTTSDQRTPGHESGAALMTYGPEVLHDYMASRFEAAMGRTMPQMEVRFNNLSIAADVMVVEEDDSKAELPTVWNTAKKGLSKFSTKTHVVRKEILRNASGVLKPGTITLLLGQPGSGKSSFMKVLSGRFPLEKNVAIEGDVTYNGVAQADIMR</sequence>
<dbReference type="GO" id="GO:0005524">
    <property type="term" value="F:ATP binding"/>
    <property type="evidence" value="ECO:0007669"/>
    <property type="project" value="InterPro"/>
</dbReference>
<dbReference type="GO" id="GO:0016887">
    <property type="term" value="F:ATP hydrolysis activity"/>
    <property type="evidence" value="ECO:0007669"/>
    <property type="project" value="InterPro"/>
</dbReference>
<name>A0A225UF83_9STRA</name>
<proteinExistence type="predicted"/>
<dbReference type="EMBL" id="NBNE01019705">
    <property type="protein sequence ID" value="OWY91678.1"/>
    <property type="molecule type" value="Genomic_DNA"/>
</dbReference>
<gene>
    <name evidence="2" type="ORF">PHMEG_00039642</name>
</gene>
<feature type="non-terminal residue" evidence="2">
    <location>
        <position position="154"/>
    </location>
</feature>
<dbReference type="STRING" id="4795.A0A225UF83"/>
<dbReference type="Gene3D" id="3.40.50.300">
    <property type="entry name" value="P-loop containing nucleotide triphosphate hydrolases"/>
    <property type="match status" value="1"/>
</dbReference>
<dbReference type="SUPFAM" id="SSF52540">
    <property type="entry name" value="P-loop containing nucleoside triphosphate hydrolases"/>
    <property type="match status" value="1"/>
</dbReference>
<keyword evidence="3" id="KW-1185">Reference proteome</keyword>
<reference evidence="3" key="1">
    <citation type="submission" date="2017-03" db="EMBL/GenBank/DDBJ databases">
        <title>Phytopthora megakarya and P. palmivora, two closely related causual agents of cacao black pod achieved similar genome size and gene model numbers by different mechanisms.</title>
        <authorList>
            <person name="Ali S."/>
            <person name="Shao J."/>
            <person name="Larry D.J."/>
            <person name="Kronmiller B."/>
            <person name="Shen D."/>
            <person name="Strem M.D."/>
            <person name="Melnick R.L."/>
            <person name="Guiltinan M.J."/>
            <person name="Tyler B.M."/>
            <person name="Meinhardt L.W."/>
            <person name="Bailey B.A."/>
        </authorList>
    </citation>
    <scope>NUCLEOTIDE SEQUENCE [LARGE SCALE GENOMIC DNA]</scope>
    <source>
        <strain evidence="3">zdho120</strain>
    </source>
</reference>
<evidence type="ECO:0000313" key="3">
    <source>
        <dbReference type="Proteomes" id="UP000198211"/>
    </source>
</evidence>
<evidence type="ECO:0000313" key="2">
    <source>
        <dbReference type="EMBL" id="OWY91678.1"/>
    </source>
</evidence>
<feature type="domain" description="ABC transporter" evidence="1">
    <location>
        <begin position="96"/>
        <end position="146"/>
    </location>
</feature>
<dbReference type="InterPro" id="IPR003439">
    <property type="entry name" value="ABC_transporter-like_ATP-bd"/>
</dbReference>
<comment type="caution">
    <text evidence="2">The sequence shown here is derived from an EMBL/GenBank/DDBJ whole genome shotgun (WGS) entry which is preliminary data.</text>
</comment>
<protein>
    <submittedName>
        <fullName evidence="2">ABC transporter</fullName>
    </submittedName>
</protein>
<dbReference type="OrthoDB" id="77868at2759"/>
<dbReference type="InterPro" id="IPR027417">
    <property type="entry name" value="P-loop_NTPase"/>
</dbReference>
<dbReference type="PANTHER" id="PTHR48040">
    <property type="entry name" value="PLEIOTROPIC DRUG RESISTANCE PROTEIN 1-LIKE ISOFORM X1"/>
    <property type="match status" value="1"/>
</dbReference>
<dbReference type="PANTHER" id="PTHR48040:SF13">
    <property type="entry name" value="ABC TRANSPORTER G FAMILY MEMBER 31"/>
    <property type="match status" value="1"/>
</dbReference>